<proteinExistence type="inferred from homology"/>
<feature type="domain" description="EF-hand" evidence="5">
    <location>
        <begin position="49"/>
        <end position="84"/>
    </location>
</feature>
<evidence type="ECO:0000313" key="7">
    <source>
        <dbReference type="Proteomes" id="UP001454036"/>
    </source>
</evidence>
<keyword evidence="4" id="KW-0106">Calcium</keyword>
<accession>A0AAV3P765</accession>
<dbReference type="SUPFAM" id="SSF47473">
    <property type="entry name" value="EF-hand"/>
    <property type="match status" value="1"/>
</dbReference>
<dbReference type="GO" id="GO:0005509">
    <property type="term" value="F:calcium ion binding"/>
    <property type="evidence" value="ECO:0007669"/>
    <property type="project" value="InterPro"/>
</dbReference>
<dbReference type="SMART" id="SM00054">
    <property type="entry name" value="EFh"/>
    <property type="match status" value="4"/>
</dbReference>
<dbReference type="InterPro" id="IPR011992">
    <property type="entry name" value="EF-hand-dom_pair"/>
</dbReference>
<keyword evidence="3" id="KW-0677">Repeat</keyword>
<dbReference type="PANTHER" id="PTHR23048:SF52">
    <property type="entry name" value="CALCIUM-BINDING PROTEIN CML18-RELATED"/>
    <property type="match status" value="1"/>
</dbReference>
<name>A0AAV3P765_LITER</name>
<comment type="similarity">
    <text evidence="1">Belongs to the calmodulin family.</text>
</comment>
<dbReference type="GO" id="GO:0016460">
    <property type="term" value="C:myosin II complex"/>
    <property type="evidence" value="ECO:0007669"/>
    <property type="project" value="TreeGrafter"/>
</dbReference>
<sequence>MSNNRQQLKLDDGMLIEFQEIFQSFDRNNDGSLTRLELDSLLRSLGLKPSLDQLETLIHKADTNNNGLIEFREFVALIAPKLLIAKPAYTNEQLEQLFKVFDGDGDGFITAAELAHSMAKLGHALTEEEVGGMIEEADNDGDGMINFQEFSEAISSVTFSNS</sequence>
<comment type="caution">
    <text evidence="6">The sequence shown here is derived from an EMBL/GenBank/DDBJ whole genome shotgun (WGS) entry which is preliminary data.</text>
</comment>
<feature type="domain" description="EF-hand" evidence="5">
    <location>
        <begin position="89"/>
        <end position="124"/>
    </location>
</feature>
<dbReference type="PANTHER" id="PTHR23048">
    <property type="entry name" value="MYOSIN LIGHT CHAIN 1, 3"/>
    <property type="match status" value="1"/>
</dbReference>
<feature type="domain" description="EF-hand" evidence="5">
    <location>
        <begin position="125"/>
        <end position="160"/>
    </location>
</feature>
<dbReference type="InterPro" id="IPR002048">
    <property type="entry name" value="EF_hand_dom"/>
</dbReference>
<dbReference type="EMBL" id="BAABME010001009">
    <property type="protein sequence ID" value="GAA0146957.1"/>
    <property type="molecule type" value="Genomic_DNA"/>
</dbReference>
<feature type="domain" description="EF-hand" evidence="5">
    <location>
        <begin position="13"/>
        <end position="48"/>
    </location>
</feature>
<reference evidence="6 7" key="1">
    <citation type="submission" date="2024-01" db="EMBL/GenBank/DDBJ databases">
        <title>The complete chloroplast genome sequence of Lithospermum erythrorhizon: insights into the phylogenetic relationship among Boraginaceae species and the maternal lineages of purple gromwells.</title>
        <authorList>
            <person name="Okada T."/>
            <person name="Watanabe K."/>
        </authorList>
    </citation>
    <scope>NUCLEOTIDE SEQUENCE [LARGE SCALE GENOMIC DNA]</scope>
</reference>
<protein>
    <submittedName>
        <fullName evidence="6">Calmodulin-related</fullName>
    </submittedName>
</protein>
<dbReference type="InterPro" id="IPR050230">
    <property type="entry name" value="CALM/Myosin/TropC-like"/>
</dbReference>
<dbReference type="FunFam" id="1.10.238.10:FF:000003">
    <property type="entry name" value="Calmodulin A"/>
    <property type="match status" value="1"/>
</dbReference>
<dbReference type="CDD" id="cd00051">
    <property type="entry name" value="EFh"/>
    <property type="match status" value="2"/>
</dbReference>
<dbReference type="PROSITE" id="PS00018">
    <property type="entry name" value="EF_HAND_1"/>
    <property type="match status" value="4"/>
</dbReference>
<dbReference type="Pfam" id="PF13499">
    <property type="entry name" value="EF-hand_7"/>
    <property type="match status" value="2"/>
</dbReference>
<keyword evidence="7" id="KW-1185">Reference proteome</keyword>
<dbReference type="PROSITE" id="PS50222">
    <property type="entry name" value="EF_HAND_2"/>
    <property type="match status" value="4"/>
</dbReference>
<dbReference type="Gene3D" id="1.10.238.10">
    <property type="entry name" value="EF-hand"/>
    <property type="match status" value="2"/>
</dbReference>
<evidence type="ECO:0000256" key="4">
    <source>
        <dbReference type="ARBA" id="ARBA00022837"/>
    </source>
</evidence>
<organism evidence="6 7">
    <name type="scientific">Lithospermum erythrorhizon</name>
    <name type="common">Purple gromwell</name>
    <name type="synonym">Lithospermum officinale var. erythrorhizon</name>
    <dbReference type="NCBI Taxonomy" id="34254"/>
    <lineage>
        <taxon>Eukaryota</taxon>
        <taxon>Viridiplantae</taxon>
        <taxon>Streptophyta</taxon>
        <taxon>Embryophyta</taxon>
        <taxon>Tracheophyta</taxon>
        <taxon>Spermatophyta</taxon>
        <taxon>Magnoliopsida</taxon>
        <taxon>eudicotyledons</taxon>
        <taxon>Gunneridae</taxon>
        <taxon>Pentapetalae</taxon>
        <taxon>asterids</taxon>
        <taxon>lamiids</taxon>
        <taxon>Boraginales</taxon>
        <taxon>Boraginaceae</taxon>
        <taxon>Boraginoideae</taxon>
        <taxon>Lithospermeae</taxon>
        <taxon>Lithospermum</taxon>
    </lineage>
</organism>
<dbReference type="AlphaFoldDB" id="A0AAV3P765"/>
<evidence type="ECO:0000259" key="5">
    <source>
        <dbReference type="PROSITE" id="PS50222"/>
    </source>
</evidence>
<gene>
    <name evidence="6" type="ORF">LIER_06776</name>
</gene>
<dbReference type="InterPro" id="IPR018247">
    <property type="entry name" value="EF_Hand_1_Ca_BS"/>
</dbReference>
<evidence type="ECO:0000256" key="2">
    <source>
        <dbReference type="ARBA" id="ARBA00022481"/>
    </source>
</evidence>
<dbReference type="Proteomes" id="UP001454036">
    <property type="component" value="Unassembled WGS sequence"/>
</dbReference>
<keyword evidence="2" id="KW-0488">Methylation</keyword>
<evidence type="ECO:0000256" key="3">
    <source>
        <dbReference type="ARBA" id="ARBA00022737"/>
    </source>
</evidence>
<evidence type="ECO:0000313" key="6">
    <source>
        <dbReference type="EMBL" id="GAA0146957.1"/>
    </source>
</evidence>
<evidence type="ECO:0000256" key="1">
    <source>
        <dbReference type="ARBA" id="ARBA00009763"/>
    </source>
</evidence>